<evidence type="ECO:0000259" key="6">
    <source>
        <dbReference type="PROSITE" id="PS50949"/>
    </source>
</evidence>
<accession>A0AAJ2R664</accession>
<dbReference type="InterPro" id="IPR051446">
    <property type="entry name" value="HTH_trans_reg/aminotransferase"/>
</dbReference>
<evidence type="ECO:0000313" key="7">
    <source>
        <dbReference type="EMBL" id="MDX4956546.1"/>
    </source>
</evidence>
<dbReference type="AlphaFoldDB" id="A0AAJ2R664"/>
<dbReference type="CDD" id="cd07377">
    <property type="entry name" value="WHTH_GntR"/>
    <property type="match status" value="1"/>
</dbReference>
<dbReference type="InterPro" id="IPR015424">
    <property type="entry name" value="PyrdxlP-dep_Trfase"/>
</dbReference>
<dbReference type="GO" id="GO:0003700">
    <property type="term" value="F:DNA-binding transcription factor activity"/>
    <property type="evidence" value="ECO:0007669"/>
    <property type="project" value="InterPro"/>
</dbReference>
<keyword evidence="5" id="KW-0804">Transcription</keyword>
<keyword evidence="7" id="KW-0032">Aminotransferase</keyword>
<dbReference type="Gene3D" id="1.10.10.10">
    <property type="entry name" value="Winged helix-like DNA-binding domain superfamily/Winged helix DNA-binding domain"/>
    <property type="match status" value="1"/>
</dbReference>
<dbReference type="InterPro" id="IPR036390">
    <property type="entry name" value="WH_DNA-bd_sf"/>
</dbReference>
<name>A0AAJ2R664_DELAC</name>
<dbReference type="CDD" id="cd00609">
    <property type="entry name" value="AAT_like"/>
    <property type="match status" value="1"/>
</dbReference>
<sequence>MKEQLSLSLSLDRASKISLSEQIRQGIERAIEQGVLKAGARLPSWLDLASQLGVSRGTVKAAYERLVDGQLVVSSRAAGTRVAERPLRAVIREERPDEGSFTQLHQEMIAGQGIFQLGIPAKDSLPSKVFARIRARSVRMETTGWPTYPDPRGELDLRQEIAGYLAISRGIDCTPAQIIITSGFAGGLGLVLRALALEGTFGWFENPGFPFSRRALEISRIQLVPVPVDDEGIVVDYGIRHAKQATLALVTPGQHAPLGATMSLRRRLQLIEWAAESKTWVIEDDYLGELQLDGRAAPALMSLDRSGRVIHLGSFSKTISPKLRIGFAVIPAQEVHRFAEVAATLAPAPAPSIQAAISEFMRDGLYIRHLRRTRRLLISQRDVLVECLSRRGINAKIAGLSALIELQQGVSDIAICRESAVFGLSPGPLSPWYADSSQAPAKLLLGIATAPISSVDQACDRLAHIIHRHTASAAR</sequence>
<dbReference type="PANTHER" id="PTHR46577">
    <property type="entry name" value="HTH-TYPE TRANSCRIPTIONAL REGULATORY PROTEIN GABR"/>
    <property type="match status" value="1"/>
</dbReference>
<dbReference type="GO" id="GO:0030170">
    <property type="term" value="F:pyridoxal phosphate binding"/>
    <property type="evidence" value="ECO:0007669"/>
    <property type="project" value="InterPro"/>
</dbReference>
<dbReference type="SUPFAM" id="SSF46785">
    <property type="entry name" value="Winged helix' DNA-binding domain"/>
    <property type="match status" value="1"/>
</dbReference>
<feature type="domain" description="HTH gntR-type" evidence="6">
    <location>
        <begin position="17"/>
        <end position="85"/>
    </location>
</feature>
<dbReference type="SMART" id="SM00345">
    <property type="entry name" value="HTH_GNTR"/>
    <property type="match status" value="1"/>
</dbReference>
<proteinExistence type="inferred from homology"/>
<evidence type="ECO:0000256" key="1">
    <source>
        <dbReference type="ARBA" id="ARBA00005384"/>
    </source>
</evidence>
<dbReference type="InterPro" id="IPR000524">
    <property type="entry name" value="Tscrpt_reg_HTH_GntR"/>
</dbReference>
<keyword evidence="7" id="KW-0808">Transferase</keyword>
<dbReference type="InterPro" id="IPR015421">
    <property type="entry name" value="PyrdxlP-dep_Trfase_major"/>
</dbReference>
<dbReference type="RefSeq" id="WP_319076042.1">
    <property type="nucleotide sequence ID" value="NZ_JAWWMZ010000012.1"/>
</dbReference>
<keyword evidence="4" id="KW-0238">DNA-binding</keyword>
<dbReference type="InterPro" id="IPR004839">
    <property type="entry name" value="Aminotransferase_I/II_large"/>
</dbReference>
<comment type="caution">
    <text evidence="7">The sequence shown here is derived from an EMBL/GenBank/DDBJ whole genome shotgun (WGS) entry which is preliminary data.</text>
</comment>
<dbReference type="GO" id="GO:0008483">
    <property type="term" value="F:transaminase activity"/>
    <property type="evidence" value="ECO:0007669"/>
    <property type="project" value="UniProtKB-KW"/>
</dbReference>
<protein>
    <submittedName>
        <fullName evidence="7">PLP-dependent aminotransferase family protein</fullName>
    </submittedName>
</protein>
<dbReference type="Proteomes" id="UP001287445">
    <property type="component" value="Unassembled WGS sequence"/>
</dbReference>
<dbReference type="GO" id="GO:0003677">
    <property type="term" value="F:DNA binding"/>
    <property type="evidence" value="ECO:0007669"/>
    <property type="project" value="UniProtKB-KW"/>
</dbReference>
<reference evidence="7" key="1">
    <citation type="submission" date="2023-11" db="EMBL/GenBank/DDBJ databases">
        <title>Identification and selenium tolerance of Delftia acidovorans R3-25.</title>
        <authorList>
            <person name="Zhang S."/>
            <person name="Liu Y."/>
            <person name="Guo Y."/>
        </authorList>
    </citation>
    <scope>NUCLEOTIDE SEQUENCE</scope>
    <source>
        <strain evidence="7">R3-25</strain>
    </source>
</reference>
<dbReference type="Gene3D" id="3.40.640.10">
    <property type="entry name" value="Type I PLP-dependent aspartate aminotransferase-like (Major domain)"/>
    <property type="match status" value="1"/>
</dbReference>
<dbReference type="PANTHER" id="PTHR46577:SF1">
    <property type="entry name" value="HTH-TYPE TRANSCRIPTIONAL REGULATORY PROTEIN GABR"/>
    <property type="match status" value="1"/>
</dbReference>
<evidence type="ECO:0000256" key="3">
    <source>
        <dbReference type="ARBA" id="ARBA00023015"/>
    </source>
</evidence>
<evidence type="ECO:0000256" key="4">
    <source>
        <dbReference type="ARBA" id="ARBA00023125"/>
    </source>
</evidence>
<evidence type="ECO:0000256" key="5">
    <source>
        <dbReference type="ARBA" id="ARBA00023163"/>
    </source>
</evidence>
<dbReference type="InterPro" id="IPR036388">
    <property type="entry name" value="WH-like_DNA-bd_sf"/>
</dbReference>
<gene>
    <name evidence="7" type="ORF">SGN30_24300</name>
</gene>
<dbReference type="Pfam" id="PF00155">
    <property type="entry name" value="Aminotran_1_2"/>
    <property type="match status" value="1"/>
</dbReference>
<dbReference type="Pfam" id="PF00392">
    <property type="entry name" value="GntR"/>
    <property type="match status" value="1"/>
</dbReference>
<evidence type="ECO:0000256" key="2">
    <source>
        <dbReference type="ARBA" id="ARBA00022898"/>
    </source>
</evidence>
<dbReference type="EMBL" id="JAWWMZ010000012">
    <property type="protein sequence ID" value="MDX4956546.1"/>
    <property type="molecule type" value="Genomic_DNA"/>
</dbReference>
<comment type="similarity">
    <text evidence="1">In the C-terminal section; belongs to the class-I pyridoxal-phosphate-dependent aminotransferase family.</text>
</comment>
<evidence type="ECO:0000313" key="8">
    <source>
        <dbReference type="Proteomes" id="UP001287445"/>
    </source>
</evidence>
<organism evidence="7 8">
    <name type="scientific">Delftia acidovorans</name>
    <name type="common">Pseudomonas acidovorans</name>
    <name type="synonym">Comamonas acidovorans</name>
    <dbReference type="NCBI Taxonomy" id="80866"/>
    <lineage>
        <taxon>Bacteria</taxon>
        <taxon>Pseudomonadati</taxon>
        <taxon>Pseudomonadota</taxon>
        <taxon>Betaproteobacteria</taxon>
        <taxon>Burkholderiales</taxon>
        <taxon>Comamonadaceae</taxon>
        <taxon>Delftia</taxon>
    </lineage>
</organism>
<keyword evidence="2" id="KW-0663">Pyridoxal phosphate</keyword>
<dbReference type="PROSITE" id="PS50949">
    <property type="entry name" value="HTH_GNTR"/>
    <property type="match status" value="1"/>
</dbReference>
<keyword evidence="3" id="KW-0805">Transcription regulation</keyword>
<dbReference type="SUPFAM" id="SSF53383">
    <property type="entry name" value="PLP-dependent transferases"/>
    <property type="match status" value="1"/>
</dbReference>